<dbReference type="AlphaFoldDB" id="A0AAV5R8B3"/>
<comment type="similarity">
    <text evidence="1 4">Belongs to the short-chain dehydrogenases/reductases (SDR) family.</text>
</comment>
<dbReference type="PANTHER" id="PTHR42760:SF133">
    <property type="entry name" value="3-OXOACYL-[ACYL-CARRIER-PROTEIN] REDUCTASE"/>
    <property type="match status" value="1"/>
</dbReference>
<accession>A0AAV5R8B3</accession>
<keyword evidence="3" id="KW-0560">Oxidoreductase</keyword>
<dbReference type="InterPro" id="IPR020904">
    <property type="entry name" value="Sc_DH/Rdtase_CS"/>
</dbReference>
<dbReference type="InterPro" id="IPR002347">
    <property type="entry name" value="SDR_fam"/>
</dbReference>
<dbReference type="GO" id="GO:0016616">
    <property type="term" value="F:oxidoreductase activity, acting on the CH-OH group of donors, NAD or NADP as acceptor"/>
    <property type="evidence" value="ECO:0007669"/>
    <property type="project" value="TreeGrafter"/>
</dbReference>
<evidence type="ECO:0000256" key="4">
    <source>
        <dbReference type="RuleBase" id="RU000363"/>
    </source>
</evidence>
<protein>
    <submittedName>
        <fullName evidence="5">3-oxoacyl-[acyl-carrier-protein] reductase (NADPH)</fullName>
    </submittedName>
</protein>
<dbReference type="GO" id="GO:0048038">
    <property type="term" value="F:quinone binding"/>
    <property type="evidence" value="ECO:0007669"/>
    <property type="project" value="TreeGrafter"/>
</dbReference>
<evidence type="ECO:0000313" key="6">
    <source>
        <dbReference type="Proteomes" id="UP001378960"/>
    </source>
</evidence>
<dbReference type="PANTHER" id="PTHR42760">
    <property type="entry name" value="SHORT-CHAIN DEHYDROGENASES/REDUCTASES FAMILY MEMBER"/>
    <property type="match status" value="1"/>
</dbReference>
<keyword evidence="6" id="KW-1185">Reference proteome</keyword>
<dbReference type="PRINTS" id="PR00081">
    <property type="entry name" value="GDHRDH"/>
</dbReference>
<keyword evidence="2" id="KW-0521">NADP</keyword>
<dbReference type="PRINTS" id="PR00080">
    <property type="entry name" value="SDRFAMILY"/>
</dbReference>
<evidence type="ECO:0000256" key="2">
    <source>
        <dbReference type="ARBA" id="ARBA00022857"/>
    </source>
</evidence>
<evidence type="ECO:0000256" key="1">
    <source>
        <dbReference type="ARBA" id="ARBA00006484"/>
    </source>
</evidence>
<name>A0AAV5R8B3_PICKL</name>
<dbReference type="GO" id="GO:0006633">
    <property type="term" value="P:fatty acid biosynthetic process"/>
    <property type="evidence" value="ECO:0007669"/>
    <property type="project" value="TreeGrafter"/>
</dbReference>
<gene>
    <name evidence="5" type="ORF">DAPK24_036130</name>
</gene>
<dbReference type="SUPFAM" id="SSF51735">
    <property type="entry name" value="NAD(P)-binding Rossmann-fold domains"/>
    <property type="match status" value="1"/>
</dbReference>
<evidence type="ECO:0000313" key="5">
    <source>
        <dbReference type="EMBL" id="GMM47038.1"/>
    </source>
</evidence>
<dbReference type="Gene3D" id="3.40.50.720">
    <property type="entry name" value="NAD(P)-binding Rossmann-like Domain"/>
    <property type="match status" value="1"/>
</dbReference>
<dbReference type="InterPro" id="IPR036291">
    <property type="entry name" value="NAD(P)-bd_dom_sf"/>
</dbReference>
<organism evidence="5 6">
    <name type="scientific">Pichia kluyveri</name>
    <name type="common">Yeast</name>
    <dbReference type="NCBI Taxonomy" id="36015"/>
    <lineage>
        <taxon>Eukaryota</taxon>
        <taxon>Fungi</taxon>
        <taxon>Dikarya</taxon>
        <taxon>Ascomycota</taxon>
        <taxon>Saccharomycotina</taxon>
        <taxon>Pichiomycetes</taxon>
        <taxon>Pichiales</taxon>
        <taxon>Pichiaceae</taxon>
        <taxon>Pichia</taxon>
    </lineage>
</organism>
<proteinExistence type="inferred from homology"/>
<comment type="caution">
    <text evidence="5">The sequence shown here is derived from an EMBL/GenBank/DDBJ whole genome shotgun (WGS) entry which is preliminary data.</text>
</comment>
<dbReference type="Proteomes" id="UP001378960">
    <property type="component" value="Unassembled WGS sequence"/>
</dbReference>
<dbReference type="CDD" id="cd05233">
    <property type="entry name" value="SDR_c"/>
    <property type="match status" value="1"/>
</dbReference>
<dbReference type="PROSITE" id="PS00061">
    <property type="entry name" value="ADH_SHORT"/>
    <property type="match status" value="1"/>
</dbReference>
<evidence type="ECO:0000256" key="3">
    <source>
        <dbReference type="ARBA" id="ARBA00023002"/>
    </source>
</evidence>
<sequence length="255" mass="28289">MFRSISKQHALITGGSRGIGATIADTLAKNGIRVTILSQNENLLKSRVQELNEKYPINEERKHDYIAYNLTTSNKIEESIREKYWNQFKDVNILVNCAGKTQKNLLMSTASNEINDIISVNLTSPIVLSKLFIKNAIRMKDITHPFILINIASIVAKSDKHNDLIGASIYTTSKAALVRFTESIRKELEYMGKRKSGGVAEQMSQTGIHVLLPGFVADTAIGESVKVGEGYSIPETSREEIAEDVLTIVKEANHV</sequence>
<dbReference type="EMBL" id="BTGB01000005">
    <property type="protein sequence ID" value="GMM47038.1"/>
    <property type="molecule type" value="Genomic_DNA"/>
</dbReference>
<dbReference type="Pfam" id="PF00106">
    <property type="entry name" value="adh_short"/>
    <property type="match status" value="1"/>
</dbReference>
<reference evidence="5 6" key="1">
    <citation type="journal article" date="2023" name="Elife">
        <title>Identification of key yeast species and microbe-microbe interactions impacting larval growth of Drosophila in the wild.</title>
        <authorList>
            <person name="Mure A."/>
            <person name="Sugiura Y."/>
            <person name="Maeda R."/>
            <person name="Honda K."/>
            <person name="Sakurai N."/>
            <person name="Takahashi Y."/>
            <person name="Watada M."/>
            <person name="Katoh T."/>
            <person name="Gotoh A."/>
            <person name="Gotoh Y."/>
            <person name="Taniguchi I."/>
            <person name="Nakamura K."/>
            <person name="Hayashi T."/>
            <person name="Katayama T."/>
            <person name="Uemura T."/>
            <person name="Hattori Y."/>
        </authorList>
    </citation>
    <scope>NUCLEOTIDE SEQUENCE [LARGE SCALE GENOMIC DNA]</scope>
    <source>
        <strain evidence="5 6">PK-24</strain>
    </source>
</reference>